<dbReference type="InterPro" id="IPR036961">
    <property type="entry name" value="Kinesin_motor_dom_sf"/>
</dbReference>
<comment type="similarity">
    <text evidence="1">Belongs to the TRAFAC class myosin-kinesin ATPase superfamily. Kinesin family.</text>
</comment>
<evidence type="ECO:0000313" key="3">
    <source>
        <dbReference type="EMBL" id="RNF04050.1"/>
    </source>
</evidence>
<dbReference type="GeneID" id="40329260"/>
<keyword evidence="4" id="KW-1185">Reference proteome</keyword>
<name>A0A3R7MDX7_TRYRA</name>
<dbReference type="SUPFAM" id="SSF52540">
    <property type="entry name" value="P-loop containing nucleoside triphosphate hydrolases"/>
    <property type="match status" value="1"/>
</dbReference>
<dbReference type="GO" id="GO:0007018">
    <property type="term" value="P:microtubule-based movement"/>
    <property type="evidence" value="ECO:0007669"/>
    <property type="project" value="InterPro"/>
</dbReference>
<dbReference type="GO" id="GO:0003777">
    <property type="term" value="F:microtubule motor activity"/>
    <property type="evidence" value="ECO:0007669"/>
    <property type="project" value="InterPro"/>
</dbReference>
<dbReference type="InterPro" id="IPR001752">
    <property type="entry name" value="Kinesin_motor_dom"/>
</dbReference>
<dbReference type="PROSITE" id="PS50067">
    <property type="entry name" value="KINESIN_MOTOR_2"/>
    <property type="match status" value="1"/>
</dbReference>
<dbReference type="InterPro" id="IPR027417">
    <property type="entry name" value="P-loop_NTPase"/>
</dbReference>
<dbReference type="OrthoDB" id="249110at2759"/>
<protein>
    <submittedName>
        <fullName evidence="3">Putative Unc104-like kinesin</fullName>
    </submittedName>
</protein>
<comment type="caution">
    <text evidence="1">Lacks conserved residue(s) required for the propagation of feature annotation.</text>
</comment>
<dbReference type="Proteomes" id="UP000283634">
    <property type="component" value="Unassembled WGS sequence"/>
</dbReference>
<gene>
    <name evidence="3" type="ORF">TraAM80_05327</name>
</gene>
<evidence type="ECO:0000313" key="4">
    <source>
        <dbReference type="Proteomes" id="UP000283634"/>
    </source>
</evidence>
<comment type="caution">
    <text evidence="3">The sequence shown here is derived from an EMBL/GenBank/DDBJ whole genome shotgun (WGS) entry which is preliminary data.</text>
</comment>
<organism evidence="3 4">
    <name type="scientific">Trypanosoma rangeli</name>
    <dbReference type="NCBI Taxonomy" id="5698"/>
    <lineage>
        <taxon>Eukaryota</taxon>
        <taxon>Discoba</taxon>
        <taxon>Euglenozoa</taxon>
        <taxon>Kinetoplastea</taxon>
        <taxon>Metakinetoplastina</taxon>
        <taxon>Trypanosomatida</taxon>
        <taxon>Trypanosomatidae</taxon>
        <taxon>Trypanosoma</taxon>
        <taxon>Herpetosoma</taxon>
    </lineage>
</organism>
<dbReference type="Pfam" id="PF00225">
    <property type="entry name" value="Kinesin"/>
    <property type="match status" value="1"/>
</dbReference>
<proteinExistence type="inferred from homology"/>
<dbReference type="Gene3D" id="3.40.850.10">
    <property type="entry name" value="Kinesin motor domain"/>
    <property type="match status" value="1"/>
</dbReference>
<feature type="domain" description="Kinesin motor" evidence="2">
    <location>
        <begin position="1"/>
        <end position="104"/>
    </location>
</feature>
<dbReference type="EMBL" id="MKGL01000175">
    <property type="protein sequence ID" value="RNF04050.1"/>
    <property type="molecule type" value="Genomic_DNA"/>
</dbReference>
<dbReference type="GO" id="GO:0008017">
    <property type="term" value="F:microtubule binding"/>
    <property type="evidence" value="ECO:0007669"/>
    <property type="project" value="InterPro"/>
</dbReference>
<evidence type="ECO:0000259" key="2">
    <source>
        <dbReference type="PROSITE" id="PS50067"/>
    </source>
</evidence>
<evidence type="ECO:0000256" key="1">
    <source>
        <dbReference type="PROSITE-ProRule" id="PRU00283"/>
    </source>
</evidence>
<reference evidence="3 4" key="1">
    <citation type="journal article" date="2018" name="BMC Genomics">
        <title>Genomic comparison of Trypanosoma conorhini and Trypanosoma rangeli to Trypanosoma cruzi strains of high and low virulence.</title>
        <authorList>
            <person name="Bradwell K.R."/>
            <person name="Koparde V.N."/>
            <person name="Matveyev A.V."/>
            <person name="Serrano M.G."/>
            <person name="Alves J.M."/>
            <person name="Parikh H."/>
            <person name="Huang B."/>
            <person name="Lee V."/>
            <person name="Espinosa-Alvarez O."/>
            <person name="Ortiz P.A."/>
            <person name="Costa-Martins A.G."/>
            <person name="Teixeira M.M."/>
            <person name="Buck G.A."/>
        </authorList>
    </citation>
    <scope>NUCLEOTIDE SEQUENCE [LARGE SCALE GENOMIC DNA]</scope>
    <source>
        <strain evidence="3 4">AM80</strain>
    </source>
</reference>
<sequence>MMGEVGATVTCNNEGVLNNSEEGIIYRLCQDMYQEMQNRSFTSPAGETISWEVHVFFVEVYCEKISSLLNRSTPGFHRDEVIGNEIYFFLTDARRVPVTNTVVV</sequence>
<dbReference type="RefSeq" id="XP_029237873.1">
    <property type="nucleotide sequence ID" value="XM_029382210.1"/>
</dbReference>
<dbReference type="GO" id="GO:0005524">
    <property type="term" value="F:ATP binding"/>
    <property type="evidence" value="ECO:0007669"/>
    <property type="project" value="InterPro"/>
</dbReference>
<dbReference type="AlphaFoldDB" id="A0A3R7MDX7"/>
<accession>A0A3R7MDX7</accession>